<dbReference type="Gene3D" id="3.10.10.10">
    <property type="entry name" value="HIV Type 1 Reverse Transcriptase, subunit A, domain 1"/>
    <property type="match status" value="1"/>
</dbReference>
<keyword evidence="3" id="KW-1185">Reference proteome</keyword>
<evidence type="ECO:0000313" key="3">
    <source>
        <dbReference type="Proteomes" id="UP000499080"/>
    </source>
</evidence>
<evidence type="ECO:0000313" key="2">
    <source>
        <dbReference type="EMBL" id="GBN45757.1"/>
    </source>
</evidence>
<dbReference type="InterPro" id="IPR043128">
    <property type="entry name" value="Rev_trsase/Diguanyl_cyclase"/>
</dbReference>
<dbReference type="InterPro" id="IPR008042">
    <property type="entry name" value="Retrotrans_Pao"/>
</dbReference>
<accession>A0A4Y2P656</accession>
<dbReference type="Pfam" id="PF00078">
    <property type="entry name" value="RVT_1"/>
    <property type="match status" value="1"/>
</dbReference>
<sequence>MIAMNKELFTQYRDIFQEYLDKQIIEKVPNSTEPVDKPVFYLPHHAVFRKESVYTKCRIVFDASSNEVGQLSLNDCLWSGTNLNQNIFNLLIYFCLNKNAILSDIEKAFLQISLSERDRDAPRFIFTSENLTICDSASIQVYSFKRLPFGITSSPFLLSATIKKHLEKYRDLFPIAAQLLDNCMYVDDLIAGTDSVNSAFHVSLDADKIMKDANMYLRKWIPNDATLMKLWEEEGFSTLPHQTSDCTDPELHKVLGLSWDIQQDSLTMDIRNLLKFLEQGKNTKRFVLQASGRIFHPLGLVSPFTVRLKCLFQELWQRKIPWDDEIPVDLQTLWLQWCSELPQLSKLLFPRNILECLDDAECKLELHTFSDASPKAYGAAVYLKTIYKDQVTVHLITAKTRVAALKKISLPRLELLGALVASRLATEVEKVSERKDTSKMFFWTDSQITLYWIKGSSHKTNN</sequence>
<dbReference type="OrthoDB" id="6437258at2759"/>
<dbReference type="GO" id="GO:0071897">
    <property type="term" value="P:DNA biosynthetic process"/>
    <property type="evidence" value="ECO:0007669"/>
    <property type="project" value="UniProtKB-ARBA"/>
</dbReference>
<dbReference type="PANTHER" id="PTHR47331">
    <property type="entry name" value="PHD-TYPE DOMAIN-CONTAINING PROTEIN"/>
    <property type="match status" value="1"/>
</dbReference>
<dbReference type="InterPro" id="IPR000477">
    <property type="entry name" value="RT_dom"/>
</dbReference>
<dbReference type="SUPFAM" id="SSF56672">
    <property type="entry name" value="DNA/RNA polymerases"/>
    <property type="match status" value="1"/>
</dbReference>
<protein>
    <recommendedName>
        <fullName evidence="1">Reverse transcriptase domain-containing protein</fullName>
    </recommendedName>
</protein>
<comment type="caution">
    <text evidence="2">The sequence shown here is derived from an EMBL/GenBank/DDBJ whole genome shotgun (WGS) entry which is preliminary data.</text>
</comment>
<dbReference type="Pfam" id="PF05380">
    <property type="entry name" value="Peptidase_A17"/>
    <property type="match status" value="1"/>
</dbReference>
<organism evidence="2 3">
    <name type="scientific">Araneus ventricosus</name>
    <name type="common">Orbweaver spider</name>
    <name type="synonym">Epeira ventricosa</name>
    <dbReference type="NCBI Taxonomy" id="182803"/>
    <lineage>
        <taxon>Eukaryota</taxon>
        <taxon>Metazoa</taxon>
        <taxon>Ecdysozoa</taxon>
        <taxon>Arthropoda</taxon>
        <taxon>Chelicerata</taxon>
        <taxon>Arachnida</taxon>
        <taxon>Araneae</taxon>
        <taxon>Araneomorphae</taxon>
        <taxon>Entelegynae</taxon>
        <taxon>Araneoidea</taxon>
        <taxon>Araneidae</taxon>
        <taxon>Araneus</taxon>
    </lineage>
</organism>
<gene>
    <name evidence="2" type="ORF">AVEN_231787_1</name>
</gene>
<dbReference type="AlphaFoldDB" id="A0A4Y2P656"/>
<dbReference type="PANTHER" id="PTHR47331:SF1">
    <property type="entry name" value="GAG-LIKE PROTEIN"/>
    <property type="match status" value="1"/>
</dbReference>
<reference evidence="2 3" key="1">
    <citation type="journal article" date="2019" name="Sci. Rep.">
        <title>Orb-weaving spider Araneus ventricosus genome elucidates the spidroin gene catalogue.</title>
        <authorList>
            <person name="Kono N."/>
            <person name="Nakamura H."/>
            <person name="Ohtoshi R."/>
            <person name="Moran D.A.P."/>
            <person name="Shinohara A."/>
            <person name="Yoshida Y."/>
            <person name="Fujiwara M."/>
            <person name="Mori M."/>
            <person name="Tomita M."/>
            <person name="Arakawa K."/>
        </authorList>
    </citation>
    <scope>NUCLEOTIDE SEQUENCE [LARGE SCALE GENOMIC DNA]</scope>
</reference>
<dbReference type="EMBL" id="BGPR01010357">
    <property type="protein sequence ID" value="GBN45757.1"/>
    <property type="molecule type" value="Genomic_DNA"/>
</dbReference>
<feature type="domain" description="Reverse transcriptase" evidence="1">
    <location>
        <begin position="101"/>
        <end position="207"/>
    </location>
</feature>
<dbReference type="Gene3D" id="3.30.70.270">
    <property type="match status" value="1"/>
</dbReference>
<name>A0A4Y2P656_ARAVE</name>
<evidence type="ECO:0000259" key="1">
    <source>
        <dbReference type="Pfam" id="PF00078"/>
    </source>
</evidence>
<dbReference type="InterPro" id="IPR043502">
    <property type="entry name" value="DNA/RNA_pol_sf"/>
</dbReference>
<proteinExistence type="predicted"/>
<dbReference type="Proteomes" id="UP000499080">
    <property type="component" value="Unassembled WGS sequence"/>
</dbReference>